<gene>
    <name evidence="1" type="ORF">A4R35_19495</name>
</gene>
<protein>
    <submittedName>
        <fullName evidence="1">Uncharacterized protein</fullName>
    </submittedName>
</protein>
<evidence type="ECO:0000313" key="2">
    <source>
        <dbReference type="Proteomes" id="UP000248706"/>
    </source>
</evidence>
<comment type="caution">
    <text evidence="1">The sequence shown here is derived from an EMBL/GenBank/DDBJ whole genome shotgun (WGS) entry which is preliminary data.</text>
</comment>
<organism evidence="1 2">
    <name type="scientific">Thermogemmatispora tikiterensis</name>
    <dbReference type="NCBI Taxonomy" id="1825093"/>
    <lineage>
        <taxon>Bacteria</taxon>
        <taxon>Bacillati</taxon>
        <taxon>Chloroflexota</taxon>
        <taxon>Ktedonobacteria</taxon>
        <taxon>Thermogemmatisporales</taxon>
        <taxon>Thermogemmatisporaceae</taxon>
        <taxon>Thermogemmatispora</taxon>
    </lineage>
</organism>
<keyword evidence="2" id="KW-1185">Reference proteome</keyword>
<name>A0A328VPW8_9CHLR</name>
<evidence type="ECO:0000313" key="1">
    <source>
        <dbReference type="EMBL" id="RAQ97733.1"/>
    </source>
</evidence>
<dbReference type="EMBL" id="MCIF01000002">
    <property type="protein sequence ID" value="RAQ97733.1"/>
    <property type="molecule type" value="Genomic_DNA"/>
</dbReference>
<dbReference type="RefSeq" id="WP_052890258.1">
    <property type="nucleotide sequence ID" value="NZ_MCIF01000002.1"/>
</dbReference>
<sequence length="89" mass="10483">MTRQEAEALAERIRNDREARVTVLRIQEQREPPGSYHLLCAHANGLCFLVTKEQDWQRQRQHALEGHPLTRLALEKERWEPLSHFDSAL</sequence>
<dbReference type="OrthoDB" id="162360at2"/>
<accession>A0A328VPW8</accession>
<dbReference type="Proteomes" id="UP000248706">
    <property type="component" value="Unassembled WGS sequence"/>
</dbReference>
<proteinExistence type="predicted"/>
<reference evidence="1 2" key="1">
    <citation type="submission" date="2016-08" db="EMBL/GenBank/DDBJ databases">
        <title>Analysis of Carbohydrate Active Enzymes in Thermogemmatispora T81 Reveals Carbohydrate Degradation Ability.</title>
        <authorList>
            <person name="Tomazini A."/>
            <person name="Lal S."/>
            <person name="Stott M."/>
            <person name="Henrissat B."/>
            <person name="Polikarpov I."/>
            <person name="Sparling R."/>
            <person name="Levin D.B."/>
        </authorList>
    </citation>
    <scope>NUCLEOTIDE SEQUENCE [LARGE SCALE GENOMIC DNA]</scope>
    <source>
        <strain evidence="1 2">T81</strain>
    </source>
</reference>
<dbReference type="AlphaFoldDB" id="A0A328VPW8"/>